<reference evidence="9 10" key="1">
    <citation type="submission" date="2015-07" db="EMBL/GenBank/DDBJ databases">
        <title>Draft Genome Sequence of Malassezia furfur CBS1878 and Malassezia pachydermatis CBS1879.</title>
        <authorList>
            <person name="Triana S."/>
            <person name="Ohm R."/>
            <person name="Gonzalez A."/>
            <person name="DeCock H."/>
            <person name="Restrepo S."/>
            <person name="Celis A."/>
        </authorList>
    </citation>
    <scope>NUCLEOTIDE SEQUENCE [LARGE SCALE GENOMIC DNA]</scope>
    <source>
        <strain evidence="9 10">CBS 1879</strain>
    </source>
</reference>
<feature type="domain" description="HTH La-type RNA-binding" evidence="7">
    <location>
        <begin position="5"/>
        <end position="100"/>
    </location>
</feature>
<dbReference type="RefSeq" id="XP_017994115.1">
    <property type="nucleotide sequence ID" value="XM_018137578.1"/>
</dbReference>
<dbReference type="SMART" id="SM00360">
    <property type="entry name" value="RRM"/>
    <property type="match status" value="1"/>
</dbReference>
<feature type="region of interest" description="Disordered" evidence="5">
    <location>
        <begin position="370"/>
        <end position="426"/>
    </location>
</feature>
<gene>
    <name evidence="9" type="ORF">Malapachy_3100</name>
</gene>
<dbReference type="GO" id="GO:1990904">
    <property type="term" value="C:ribonucleoprotein complex"/>
    <property type="evidence" value="ECO:0007669"/>
    <property type="project" value="UniProtKB-UniRule"/>
</dbReference>
<evidence type="ECO:0000256" key="4">
    <source>
        <dbReference type="PROSITE-ProRule" id="PRU00332"/>
    </source>
</evidence>
<name>A0A0M9VRD1_9BASI</name>
<evidence type="ECO:0000259" key="6">
    <source>
        <dbReference type="PROSITE" id="PS50102"/>
    </source>
</evidence>
<dbReference type="InterPro" id="IPR000504">
    <property type="entry name" value="RRM_dom"/>
</dbReference>
<dbReference type="PROSITE" id="PS50961">
    <property type="entry name" value="HTH_LA"/>
    <property type="match status" value="1"/>
</dbReference>
<dbReference type="InterPro" id="IPR035979">
    <property type="entry name" value="RBD_domain_sf"/>
</dbReference>
<dbReference type="InterPro" id="IPR006630">
    <property type="entry name" value="La_HTH"/>
</dbReference>
<comment type="subcellular location">
    <subcellularLocation>
        <location evidence="1">Nucleus</location>
    </subcellularLocation>
</comment>
<dbReference type="Proteomes" id="UP000037751">
    <property type="component" value="Unassembled WGS sequence"/>
</dbReference>
<dbReference type="Pfam" id="PF05383">
    <property type="entry name" value="La"/>
    <property type="match status" value="1"/>
</dbReference>
<dbReference type="PROSITE" id="PS51939">
    <property type="entry name" value="XRRM"/>
    <property type="match status" value="1"/>
</dbReference>
<feature type="domain" description="XRRM" evidence="8">
    <location>
        <begin position="268"/>
        <end position="393"/>
    </location>
</feature>
<dbReference type="GO" id="GO:0005634">
    <property type="term" value="C:nucleus"/>
    <property type="evidence" value="ECO:0007669"/>
    <property type="project" value="UniProtKB-SubCell"/>
</dbReference>
<dbReference type="Gene3D" id="3.30.70.330">
    <property type="match status" value="2"/>
</dbReference>
<dbReference type="AlphaFoldDB" id="A0A0M9VRD1"/>
<dbReference type="PANTHER" id="PTHR22792:SF140">
    <property type="entry name" value="ACHILLES, ISOFORM A"/>
    <property type="match status" value="1"/>
</dbReference>
<evidence type="ECO:0000256" key="1">
    <source>
        <dbReference type="ARBA" id="ARBA00004123"/>
    </source>
</evidence>
<evidence type="ECO:0000256" key="3">
    <source>
        <dbReference type="ARBA" id="ARBA00023242"/>
    </source>
</evidence>
<dbReference type="PROSITE" id="PS50102">
    <property type="entry name" value="RRM"/>
    <property type="match status" value="1"/>
</dbReference>
<dbReference type="InterPro" id="IPR012677">
    <property type="entry name" value="Nucleotide-bd_a/b_plait_sf"/>
</dbReference>
<evidence type="ECO:0000256" key="2">
    <source>
        <dbReference type="ARBA" id="ARBA00022884"/>
    </source>
</evidence>
<dbReference type="InterPro" id="IPR036390">
    <property type="entry name" value="WH_DNA-bd_sf"/>
</dbReference>
<proteinExistence type="predicted"/>
<dbReference type="SMART" id="SM00715">
    <property type="entry name" value="LA"/>
    <property type="match status" value="1"/>
</dbReference>
<evidence type="ECO:0000259" key="8">
    <source>
        <dbReference type="PROSITE" id="PS51939"/>
    </source>
</evidence>
<dbReference type="InterPro" id="IPR045180">
    <property type="entry name" value="La_dom_prot"/>
</dbReference>
<dbReference type="SUPFAM" id="SSF54928">
    <property type="entry name" value="RNA-binding domain, RBD"/>
    <property type="match status" value="1"/>
</dbReference>
<dbReference type="GeneID" id="28729454"/>
<sequence length="426" mass="47624">MSGTPLSKDEAKSAALKQVEFYFADANLPFDKFLFTLTRKDPQGWVPIETLASFKRMKPVREVLSTSEIAEALRTSESLLEVDEEGTRVRRKTELVPVPDAHARSVYAKGFPDEYDGLQKELEDYFSQFGRINSVRMRRENEKPRKFKNSVFVEFAEPADMTAFLAQAKSMDPIEDGGHGVVYKETKLQVMSKPAYVAMKMKEKGIDPNNNPSKPSGRKFNAFREMERQHGHAASEAASSRAEPLSFEYNGTTLTTRPDGTIDGDQVTFPERSVLKFTNAAQGGSWKELKDTLTTLHPTSFVEFPNDAVEGVVGFREPVTDDKLKEIVDKGITVGGNTVAWERLDEAKARNFYIERANFRASFLLDRREADRHAPRRGGRGGGRGGHRGRGGRGGGRGGTRDGHHEKRKHEGEPPSIEPKRSKTEA</sequence>
<dbReference type="OrthoDB" id="439993at2759"/>
<dbReference type="EMBL" id="LGAV01000001">
    <property type="protein sequence ID" value="KOS16483.1"/>
    <property type="molecule type" value="Genomic_DNA"/>
</dbReference>
<dbReference type="Pfam" id="PF00076">
    <property type="entry name" value="RRM_1"/>
    <property type="match status" value="1"/>
</dbReference>
<evidence type="ECO:0000313" key="10">
    <source>
        <dbReference type="Proteomes" id="UP000037751"/>
    </source>
</evidence>
<dbReference type="GO" id="GO:0006396">
    <property type="term" value="P:RNA processing"/>
    <property type="evidence" value="ECO:0007669"/>
    <property type="project" value="InterPro"/>
</dbReference>
<keyword evidence="2 4" id="KW-0694">RNA-binding</keyword>
<keyword evidence="3" id="KW-0539">Nucleus</keyword>
<evidence type="ECO:0000313" key="9">
    <source>
        <dbReference type="EMBL" id="KOS16483.1"/>
    </source>
</evidence>
<dbReference type="Gene3D" id="1.10.10.10">
    <property type="entry name" value="Winged helix-like DNA-binding domain superfamily/Winged helix DNA-binding domain"/>
    <property type="match status" value="1"/>
</dbReference>
<evidence type="ECO:0000259" key="7">
    <source>
        <dbReference type="PROSITE" id="PS50961"/>
    </source>
</evidence>
<dbReference type="InterPro" id="IPR036388">
    <property type="entry name" value="WH-like_DNA-bd_sf"/>
</dbReference>
<feature type="domain" description="RRM" evidence="6">
    <location>
        <begin position="104"/>
        <end position="188"/>
    </location>
</feature>
<feature type="compositionally biased region" description="Basic and acidic residues" evidence="5">
    <location>
        <begin position="399"/>
        <end position="426"/>
    </location>
</feature>
<dbReference type="PANTHER" id="PTHR22792">
    <property type="entry name" value="LUPUS LA PROTEIN-RELATED"/>
    <property type="match status" value="1"/>
</dbReference>
<dbReference type="InterPro" id="IPR002344">
    <property type="entry name" value="Lupus_La"/>
</dbReference>
<dbReference type="STRING" id="77020.A0A0M9VRD1"/>
<comment type="caution">
    <text evidence="9">The sequence shown here is derived from an EMBL/GenBank/DDBJ whole genome shotgun (WGS) entry which is preliminary data.</text>
</comment>
<organism evidence="9 10">
    <name type="scientific">Malassezia pachydermatis</name>
    <dbReference type="NCBI Taxonomy" id="77020"/>
    <lineage>
        <taxon>Eukaryota</taxon>
        <taxon>Fungi</taxon>
        <taxon>Dikarya</taxon>
        <taxon>Basidiomycota</taxon>
        <taxon>Ustilaginomycotina</taxon>
        <taxon>Malasseziomycetes</taxon>
        <taxon>Malasseziales</taxon>
        <taxon>Malasseziaceae</taxon>
        <taxon>Malassezia</taxon>
    </lineage>
</organism>
<protein>
    <submittedName>
        <fullName evidence="9">Lhp1-rna binding protein</fullName>
    </submittedName>
</protein>
<dbReference type="CDD" id="cd12291">
    <property type="entry name" value="RRM1_La"/>
    <property type="match status" value="1"/>
</dbReference>
<accession>A0A0M9VRD1</accession>
<dbReference type="SUPFAM" id="SSF46785">
    <property type="entry name" value="Winged helix' DNA-binding domain"/>
    <property type="match status" value="1"/>
</dbReference>
<dbReference type="VEuPathDB" id="FungiDB:Malapachy_3100"/>
<evidence type="ECO:0000256" key="5">
    <source>
        <dbReference type="SAM" id="MobiDB-lite"/>
    </source>
</evidence>
<dbReference type="InterPro" id="IPR014886">
    <property type="entry name" value="La_xRRM"/>
</dbReference>
<keyword evidence="10" id="KW-1185">Reference proteome</keyword>
<dbReference type="GO" id="GO:0003729">
    <property type="term" value="F:mRNA binding"/>
    <property type="evidence" value="ECO:0007669"/>
    <property type="project" value="TreeGrafter"/>
</dbReference>
<feature type="compositionally biased region" description="Basic residues" evidence="5">
    <location>
        <begin position="374"/>
        <end position="391"/>
    </location>
</feature>
<dbReference type="PRINTS" id="PR00302">
    <property type="entry name" value="LUPUSLA"/>
</dbReference>